<protein>
    <submittedName>
        <fullName evidence="3">HET-domain-containing protein</fullName>
    </submittedName>
</protein>
<organism evidence="3 4">
    <name type="scientific">Apiospora arundinis</name>
    <dbReference type="NCBI Taxonomy" id="335852"/>
    <lineage>
        <taxon>Eukaryota</taxon>
        <taxon>Fungi</taxon>
        <taxon>Dikarya</taxon>
        <taxon>Ascomycota</taxon>
        <taxon>Pezizomycotina</taxon>
        <taxon>Sordariomycetes</taxon>
        <taxon>Xylariomycetidae</taxon>
        <taxon>Amphisphaeriales</taxon>
        <taxon>Apiosporaceae</taxon>
        <taxon>Apiospora</taxon>
    </lineage>
</organism>
<feature type="region of interest" description="Disordered" evidence="1">
    <location>
        <begin position="630"/>
        <end position="652"/>
    </location>
</feature>
<sequence>MKSLSSQLDSLCFDDCDPLALVEDGLCVNCHKVATAFTTCEPFRYTYGTPTSSVGHTKRRCTICSLIRPRAFSSVTGWTDPREDVTVSCDMVSPSTAASPTYRLIVLDDWDIYGEIFEVFTLTTNTPVYSNELQPRQIRSPVYMDPDPFSQASQALLERWISKCPCAETNTKLPGRLLDLREPGLVKLLEDFGSMKRPEYVALSYRWAAGQDTCRKESGTYELLRRGRATDHFGVFFRDVFRLCKMLGYNFIWIDALCIVQDDELDVASEISGMADVFRGSILALCIADQDSSQGFSQRPHGVPVLHKHHKPGGGPAVAETTFIRPFLRNEDLISQSLWSSRGWTLQERALAPRKLILGRYKMTWECRERRIGEDDLIERPHNSSLPIDLCYRGQLWSGRQPYRNWYAMVEEATGRELTNVSDSLPAVAGLARQFTSSQQFQTGHYAAGLWEQDALEGLAWMTVRHGPSSCPDSITKEVSARGTPSWSWAAGEGGAVQFMSLRWGPEARASDGENSIGVREIQHTAVFVNIAAEPVFLPNPYGHVKSGRVCIRGPLLPLRSFLGEPPAEPPTAQTMSVSSYEKWVKPGYTFFRGFSWDTKQWEERAEQQRDNLYLLEVSREYFEEYSQLGGEPDERQLPSNQPGANPLQRWMEGEGRGNARRWTLWKRKVLRRCQLKYEFRTQAWLYANIDVDLYSYGIVLAPLGDGEGEIVPRFERCGDSAAPVFQRVGSFQCPVTHRNEGGYLAGCPHAILYIV</sequence>
<feature type="domain" description="Heterokaryon incompatibility" evidence="2">
    <location>
        <begin position="200"/>
        <end position="348"/>
    </location>
</feature>
<evidence type="ECO:0000313" key="3">
    <source>
        <dbReference type="EMBL" id="KAK8868411.1"/>
    </source>
</evidence>
<reference evidence="3 4" key="1">
    <citation type="journal article" date="2024" name="IMA Fungus">
        <title>Apiospora arundinis, a panoply of carbohydrate-active enzymes and secondary metabolites.</title>
        <authorList>
            <person name="Sorensen T."/>
            <person name="Petersen C."/>
            <person name="Muurmann A.T."/>
            <person name="Christiansen J.V."/>
            <person name="Brundto M.L."/>
            <person name="Overgaard C.K."/>
            <person name="Boysen A.T."/>
            <person name="Wollenberg R.D."/>
            <person name="Larsen T.O."/>
            <person name="Sorensen J.L."/>
            <person name="Nielsen K.L."/>
            <person name="Sondergaard T.E."/>
        </authorList>
    </citation>
    <scope>NUCLEOTIDE SEQUENCE [LARGE SCALE GENOMIC DNA]</scope>
    <source>
        <strain evidence="3 4">AAU 773</strain>
    </source>
</reference>
<dbReference type="PANTHER" id="PTHR33112:SF16">
    <property type="entry name" value="HETEROKARYON INCOMPATIBILITY DOMAIN-CONTAINING PROTEIN"/>
    <property type="match status" value="1"/>
</dbReference>
<comment type="caution">
    <text evidence="3">The sequence shown here is derived from an EMBL/GenBank/DDBJ whole genome shotgun (WGS) entry which is preliminary data.</text>
</comment>
<dbReference type="PANTHER" id="PTHR33112">
    <property type="entry name" value="DOMAIN PROTEIN, PUTATIVE-RELATED"/>
    <property type="match status" value="1"/>
</dbReference>
<evidence type="ECO:0000313" key="4">
    <source>
        <dbReference type="Proteomes" id="UP001390339"/>
    </source>
</evidence>
<dbReference type="InterPro" id="IPR010730">
    <property type="entry name" value="HET"/>
</dbReference>
<dbReference type="Proteomes" id="UP001390339">
    <property type="component" value="Unassembled WGS sequence"/>
</dbReference>
<evidence type="ECO:0000256" key="1">
    <source>
        <dbReference type="SAM" id="MobiDB-lite"/>
    </source>
</evidence>
<proteinExistence type="predicted"/>
<dbReference type="Pfam" id="PF06985">
    <property type="entry name" value="HET"/>
    <property type="match status" value="1"/>
</dbReference>
<keyword evidence="4" id="KW-1185">Reference proteome</keyword>
<accession>A0ABR2IUZ5</accession>
<evidence type="ECO:0000259" key="2">
    <source>
        <dbReference type="Pfam" id="PF06985"/>
    </source>
</evidence>
<name>A0ABR2IUZ5_9PEZI</name>
<gene>
    <name evidence="3" type="ORF">PGQ11_006989</name>
</gene>
<dbReference type="EMBL" id="JAPCWZ010000004">
    <property type="protein sequence ID" value="KAK8868411.1"/>
    <property type="molecule type" value="Genomic_DNA"/>
</dbReference>